<feature type="transmembrane region" description="Helical" evidence="7">
    <location>
        <begin position="306"/>
        <end position="328"/>
    </location>
</feature>
<dbReference type="InterPro" id="IPR031312">
    <property type="entry name" value="Na/sul_symport_CS"/>
</dbReference>
<keyword evidence="2" id="KW-0813">Transport</keyword>
<evidence type="ECO:0000256" key="3">
    <source>
        <dbReference type="ARBA" id="ARBA00022692"/>
    </source>
</evidence>
<gene>
    <name evidence="8" type="ORF">C496_03548</name>
</gene>
<feature type="transmembrane region" description="Helical" evidence="7">
    <location>
        <begin position="491"/>
        <end position="511"/>
    </location>
</feature>
<dbReference type="PROSITE" id="PS01271">
    <property type="entry name" value="NA_SULFATE"/>
    <property type="match status" value="1"/>
</dbReference>
<feature type="transmembrane region" description="Helical" evidence="7">
    <location>
        <begin position="417"/>
        <end position="440"/>
    </location>
</feature>
<feature type="transmembrane region" description="Helical" evidence="7">
    <location>
        <begin position="166"/>
        <end position="187"/>
    </location>
</feature>
<comment type="caution">
    <text evidence="8">The sequence shown here is derived from an EMBL/GenBank/DDBJ whole genome shotgun (WGS) entry which is preliminary data.</text>
</comment>
<feature type="transmembrane region" description="Helical" evidence="7">
    <location>
        <begin position="384"/>
        <end position="405"/>
    </location>
</feature>
<evidence type="ECO:0000256" key="6">
    <source>
        <dbReference type="SAM" id="MobiDB-lite"/>
    </source>
</evidence>
<proteinExistence type="predicted"/>
<feature type="region of interest" description="Disordered" evidence="6">
    <location>
        <begin position="39"/>
        <end position="79"/>
    </location>
</feature>
<comment type="subcellular location">
    <subcellularLocation>
        <location evidence="1">Membrane</location>
        <topology evidence="1">Multi-pass membrane protein</topology>
    </subcellularLocation>
</comment>
<feature type="transmembrane region" description="Helical" evidence="7">
    <location>
        <begin position="550"/>
        <end position="574"/>
    </location>
</feature>
<keyword evidence="5 7" id="KW-0472">Membrane</keyword>
<dbReference type="STRING" id="1114856.GCA_000383975_03512"/>
<evidence type="ECO:0000256" key="1">
    <source>
        <dbReference type="ARBA" id="ARBA00004141"/>
    </source>
</evidence>
<keyword evidence="9" id="KW-1185">Reference proteome</keyword>
<dbReference type="PATRIC" id="fig|1114856.3.peg.731"/>
<dbReference type="PANTHER" id="PTHR10283:SF82">
    <property type="entry name" value="SOLUTE CARRIER FAMILY 13 MEMBER 2"/>
    <property type="match status" value="1"/>
</dbReference>
<protein>
    <submittedName>
        <fullName evidence="8">Citrate/succinate, 2-oxoglutarate/malate transporter</fullName>
    </submittedName>
</protein>
<dbReference type="EMBL" id="AOHW01000007">
    <property type="protein sequence ID" value="ELY45464.1"/>
    <property type="molecule type" value="Genomic_DNA"/>
</dbReference>
<keyword evidence="4 7" id="KW-1133">Transmembrane helix</keyword>
<keyword evidence="3 7" id="KW-0812">Transmembrane</keyword>
<organism evidence="8 9">
    <name type="scientific">Natronorubrum tibetense GA33</name>
    <dbReference type="NCBI Taxonomy" id="1114856"/>
    <lineage>
        <taxon>Archaea</taxon>
        <taxon>Methanobacteriati</taxon>
        <taxon>Methanobacteriota</taxon>
        <taxon>Stenosarchaea group</taxon>
        <taxon>Halobacteria</taxon>
        <taxon>Halobacteriales</taxon>
        <taxon>Natrialbaceae</taxon>
        <taxon>Natronorubrum</taxon>
    </lineage>
</organism>
<feature type="transmembrane region" description="Helical" evidence="7">
    <location>
        <begin position="94"/>
        <end position="110"/>
    </location>
</feature>
<dbReference type="RefSeq" id="WP_006088430.1">
    <property type="nucleotide sequence ID" value="NZ_AOHW01000007.1"/>
</dbReference>
<evidence type="ECO:0000256" key="2">
    <source>
        <dbReference type="ARBA" id="ARBA00022448"/>
    </source>
</evidence>
<feature type="transmembrane region" description="Helical" evidence="7">
    <location>
        <begin position="360"/>
        <end position="378"/>
    </location>
</feature>
<evidence type="ECO:0000256" key="4">
    <source>
        <dbReference type="ARBA" id="ARBA00022989"/>
    </source>
</evidence>
<feature type="transmembrane region" description="Helical" evidence="7">
    <location>
        <begin position="261"/>
        <end position="286"/>
    </location>
</feature>
<feature type="transmembrane region" description="Helical" evidence="7">
    <location>
        <begin position="207"/>
        <end position="240"/>
    </location>
</feature>
<dbReference type="Pfam" id="PF00939">
    <property type="entry name" value="Na_sulph_symp"/>
    <property type="match status" value="1"/>
</dbReference>
<dbReference type="AlphaFoldDB" id="L9W7L8"/>
<dbReference type="GO" id="GO:0015141">
    <property type="term" value="F:succinate transmembrane transporter activity"/>
    <property type="evidence" value="ECO:0007669"/>
    <property type="project" value="UniProtKB-ARBA"/>
</dbReference>
<dbReference type="OrthoDB" id="19068at2157"/>
<reference evidence="8 9" key="1">
    <citation type="journal article" date="2014" name="PLoS Genet.">
        <title>Phylogenetically driven sequencing of extremely halophilic archaea reveals strategies for static and dynamic osmo-response.</title>
        <authorList>
            <person name="Becker E.A."/>
            <person name="Seitzer P.M."/>
            <person name="Tritt A."/>
            <person name="Larsen D."/>
            <person name="Krusor M."/>
            <person name="Yao A.I."/>
            <person name="Wu D."/>
            <person name="Madern D."/>
            <person name="Eisen J.A."/>
            <person name="Darling A.E."/>
            <person name="Facciotti M.T."/>
        </authorList>
    </citation>
    <scope>NUCLEOTIDE SEQUENCE [LARGE SCALE GENOMIC DNA]</scope>
    <source>
        <strain evidence="8 9">GA33</strain>
    </source>
</reference>
<feature type="transmembrane region" description="Helical" evidence="7">
    <location>
        <begin position="130"/>
        <end position="154"/>
    </location>
</feature>
<evidence type="ECO:0000313" key="8">
    <source>
        <dbReference type="EMBL" id="ELY45464.1"/>
    </source>
</evidence>
<dbReference type="PANTHER" id="PTHR10283">
    <property type="entry name" value="SOLUTE CARRIER FAMILY 13 MEMBER"/>
    <property type="match status" value="1"/>
</dbReference>
<evidence type="ECO:0000313" key="9">
    <source>
        <dbReference type="Proteomes" id="UP000011599"/>
    </source>
</evidence>
<evidence type="ECO:0000256" key="7">
    <source>
        <dbReference type="SAM" id="Phobius"/>
    </source>
</evidence>
<name>L9W7L8_9EURY</name>
<dbReference type="eggNOG" id="arCOG00238">
    <property type="taxonomic scope" value="Archaea"/>
</dbReference>
<feature type="transmembrane region" description="Helical" evidence="7">
    <location>
        <begin position="452"/>
        <end position="479"/>
    </location>
</feature>
<dbReference type="CDD" id="cd01115">
    <property type="entry name" value="SLC13_permease"/>
    <property type="match status" value="1"/>
</dbReference>
<feature type="transmembrane region" description="Helical" evidence="7">
    <location>
        <begin position="517"/>
        <end position="538"/>
    </location>
</feature>
<dbReference type="NCBIfam" id="TIGR00785">
    <property type="entry name" value="dass"/>
    <property type="match status" value="1"/>
</dbReference>
<dbReference type="GO" id="GO:0005886">
    <property type="term" value="C:plasma membrane"/>
    <property type="evidence" value="ECO:0007669"/>
    <property type="project" value="TreeGrafter"/>
</dbReference>
<accession>L9W7L8</accession>
<evidence type="ECO:0000256" key="5">
    <source>
        <dbReference type="ARBA" id="ARBA00023136"/>
    </source>
</evidence>
<sequence>MYGETWSRGVRTRLRDCHRQLWRIHHRTKSILNGPSIRASLDGVESSPRTSTSLGLVTDGGERRTDAEGTAEQSGVGSRSSFDVDEEYTIRNKIGLVIGPLAFVFVLAAPTPAGLTTAGQAVGATAAWMVIWWVSEAVPIPVTALLPLVLFPLTGATEQNTAAEPYANRLIFLFLGGFMIAVAVERWELHRRLSLWTIATVGTQPRRIILGFMLITAFLSMWISNSATAMLMMPIGLAVIDQVAELVRRSDLDIPTEDGEFQFGTVLLLSIAYSASIGGVGTLIGSPPNIIFAGFVSESYGQDISFAQWMAYGVPLAALGVGICWFYLTRIVLDRQFETLPGETDVIEERRQELGSMSRPETLVLVVFGIVASGWLARPVLLEPIVPAIDDAAIAIAGAVALFVVPVRDEDGEWTFLLDWTTAVTVPWGVILLFGGGLSLAAGVTESGLADWIGTGLLALEGIDLLWIVATVALLAVFLTEVTSNTAMTAMLIPILGALAAGLSVHPYVLMLTATTVASFAFMLPVATPPNAIVFGGGHLKIPQMATIGFVMNLVGVMLVVVFVLGWLPFSWGIDVTTVPPWYD</sequence>
<dbReference type="InterPro" id="IPR001898">
    <property type="entry name" value="SLC13A/DASS"/>
</dbReference>
<dbReference type="Proteomes" id="UP000011599">
    <property type="component" value="Unassembled WGS sequence"/>
</dbReference>